<dbReference type="Gene3D" id="1.10.10.10">
    <property type="entry name" value="Winged helix-like DNA-binding domain superfamily/Winged helix DNA-binding domain"/>
    <property type="match status" value="1"/>
</dbReference>
<dbReference type="CDD" id="cd06170">
    <property type="entry name" value="LuxR_C_like"/>
    <property type="match status" value="1"/>
</dbReference>
<reference evidence="5 6" key="2">
    <citation type="submission" date="2018-03" db="EMBL/GenBank/DDBJ databases">
        <title>The comparative genomics of Bifidobacterium callitrichos reflects dietary carbohydrate utilization within the common marmoset gut.</title>
        <authorList>
            <person name="Rani A."/>
        </authorList>
    </citation>
    <scope>NUCLEOTIDE SEQUENCE [LARGE SCALE GENOMIC DNA]</scope>
    <source>
        <strain evidence="5 6">UMA51805</strain>
    </source>
</reference>
<evidence type="ECO:0000256" key="1">
    <source>
        <dbReference type="ARBA" id="ARBA00023125"/>
    </source>
</evidence>
<sequence>MKEAMAEDRGLRRLRRLRIGILDNDVCALMMMDMLIRHRKPDMEVIWKETKPQRLMEHITYDAMQPDVVILDLVLNGISGVDVCREIRRRSSTIRLIGVTAYPLEQYRARLVDAGAQALVSKDSVGSAMFVDVLRGSNQHGFRDEGADIVQDGSQEFMTPREAYEHVRGEVDVRGISQREIGILSMYARGMTTKEITKSLHISVGTVQSHTSHAARKLGVRQRFEAIRICQQRHLI</sequence>
<dbReference type="Gene3D" id="3.40.50.2300">
    <property type="match status" value="1"/>
</dbReference>
<keyword evidence="1" id="KW-0238">DNA-binding</keyword>
<evidence type="ECO:0000259" key="3">
    <source>
        <dbReference type="PROSITE" id="PS50043"/>
    </source>
</evidence>
<dbReference type="PROSITE" id="PS00622">
    <property type="entry name" value="HTH_LUXR_1"/>
    <property type="match status" value="1"/>
</dbReference>
<dbReference type="InterPro" id="IPR011006">
    <property type="entry name" value="CheY-like_superfamily"/>
</dbReference>
<dbReference type="PRINTS" id="PR00038">
    <property type="entry name" value="HTHLUXR"/>
</dbReference>
<dbReference type="InterPro" id="IPR039420">
    <property type="entry name" value="WalR-like"/>
</dbReference>
<gene>
    <name evidence="5" type="ORF">CPA40_00765</name>
</gene>
<protein>
    <recommendedName>
        <fullName evidence="7">Response regulator transcription factor</fullName>
    </recommendedName>
</protein>
<evidence type="ECO:0000313" key="6">
    <source>
        <dbReference type="Proteomes" id="UP000240228"/>
    </source>
</evidence>
<dbReference type="SUPFAM" id="SSF46894">
    <property type="entry name" value="C-terminal effector domain of the bipartite response regulators"/>
    <property type="match status" value="1"/>
</dbReference>
<feature type="domain" description="Response regulatory" evidence="4">
    <location>
        <begin position="18"/>
        <end position="137"/>
    </location>
</feature>
<evidence type="ECO:0000256" key="2">
    <source>
        <dbReference type="PROSITE-ProRule" id="PRU00169"/>
    </source>
</evidence>
<dbReference type="PANTHER" id="PTHR43214">
    <property type="entry name" value="TWO-COMPONENT RESPONSE REGULATOR"/>
    <property type="match status" value="1"/>
</dbReference>
<organism evidence="5 6">
    <name type="scientific">Bifidobacterium callitrichos</name>
    <dbReference type="NCBI Taxonomy" id="762209"/>
    <lineage>
        <taxon>Bacteria</taxon>
        <taxon>Bacillati</taxon>
        <taxon>Actinomycetota</taxon>
        <taxon>Actinomycetes</taxon>
        <taxon>Bifidobacteriales</taxon>
        <taxon>Bifidobacteriaceae</taxon>
        <taxon>Bifidobacterium</taxon>
    </lineage>
</organism>
<dbReference type="Pfam" id="PF00196">
    <property type="entry name" value="GerE"/>
    <property type="match status" value="1"/>
</dbReference>
<evidence type="ECO:0000259" key="4">
    <source>
        <dbReference type="PROSITE" id="PS50110"/>
    </source>
</evidence>
<dbReference type="InterPro" id="IPR000792">
    <property type="entry name" value="Tscrpt_reg_LuxR_C"/>
</dbReference>
<dbReference type="Proteomes" id="UP000240228">
    <property type="component" value="Unassembled WGS sequence"/>
</dbReference>
<dbReference type="EMBL" id="NWTX01000001">
    <property type="protein sequence ID" value="PST47387.1"/>
    <property type="molecule type" value="Genomic_DNA"/>
</dbReference>
<feature type="domain" description="HTH luxR-type" evidence="3">
    <location>
        <begin position="169"/>
        <end position="234"/>
    </location>
</feature>
<keyword evidence="6" id="KW-1185">Reference proteome</keyword>
<dbReference type="RefSeq" id="WP_107043287.1">
    <property type="nucleotide sequence ID" value="NZ_NWTX01000001.1"/>
</dbReference>
<dbReference type="AlphaFoldDB" id="A0A2T3GD30"/>
<dbReference type="InterPro" id="IPR016032">
    <property type="entry name" value="Sig_transdc_resp-reg_C-effctor"/>
</dbReference>
<dbReference type="Pfam" id="PF00072">
    <property type="entry name" value="Response_reg"/>
    <property type="match status" value="1"/>
</dbReference>
<dbReference type="GO" id="GO:0000160">
    <property type="term" value="P:phosphorelay signal transduction system"/>
    <property type="evidence" value="ECO:0007669"/>
    <property type="project" value="InterPro"/>
</dbReference>
<dbReference type="InterPro" id="IPR001789">
    <property type="entry name" value="Sig_transdc_resp-reg_receiver"/>
</dbReference>
<proteinExistence type="predicted"/>
<evidence type="ECO:0008006" key="7">
    <source>
        <dbReference type="Google" id="ProtNLM"/>
    </source>
</evidence>
<accession>A0A2T3GD30</accession>
<feature type="modified residue" description="4-aspartylphosphate" evidence="2">
    <location>
        <position position="72"/>
    </location>
</feature>
<dbReference type="InterPro" id="IPR036388">
    <property type="entry name" value="WH-like_DNA-bd_sf"/>
</dbReference>
<name>A0A2T3GD30_9BIFI</name>
<dbReference type="PROSITE" id="PS50043">
    <property type="entry name" value="HTH_LUXR_2"/>
    <property type="match status" value="1"/>
</dbReference>
<dbReference type="GO" id="GO:0006355">
    <property type="term" value="P:regulation of DNA-templated transcription"/>
    <property type="evidence" value="ECO:0007669"/>
    <property type="project" value="InterPro"/>
</dbReference>
<comment type="caution">
    <text evidence="5">The sequence shown here is derived from an EMBL/GenBank/DDBJ whole genome shotgun (WGS) entry which is preliminary data.</text>
</comment>
<dbReference type="SMART" id="SM00448">
    <property type="entry name" value="REC"/>
    <property type="match status" value="1"/>
</dbReference>
<reference evidence="6" key="1">
    <citation type="submission" date="2017-09" db="EMBL/GenBank/DDBJ databases">
        <authorList>
            <person name="Sela D.A."/>
            <person name="Albert K."/>
        </authorList>
    </citation>
    <scope>NUCLEOTIDE SEQUENCE [LARGE SCALE GENOMIC DNA]</scope>
    <source>
        <strain evidence="6">UMA51805</strain>
    </source>
</reference>
<dbReference type="SMART" id="SM00421">
    <property type="entry name" value="HTH_LUXR"/>
    <property type="match status" value="1"/>
</dbReference>
<dbReference type="GO" id="GO:0003677">
    <property type="term" value="F:DNA binding"/>
    <property type="evidence" value="ECO:0007669"/>
    <property type="project" value="UniProtKB-KW"/>
</dbReference>
<keyword evidence="2" id="KW-0597">Phosphoprotein</keyword>
<dbReference type="PROSITE" id="PS50110">
    <property type="entry name" value="RESPONSE_REGULATORY"/>
    <property type="match status" value="1"/>
</dbReference>
<evidence type="ECO:0000313" key="5">
    <source>
        <dbReference type="EMBL" id="PST47387.1"/>
    </source>
</evidence>
<dbReference type="SUPFAM" id="SSF52172">
    <property type="entry name" value="CheY-like"/>
    <property type="match status" value="1"/>
</dbReference>